<dbReference type="Gene3D" id="3.20.20.70">
    <property type="entry name" value="Aldolase class I"/>
    <property type="match status" value="1"/>
</dbReference>
<evidence type="ECO:0000256" key="6">
    <source>
        <dbReference type="ARBA" id="ARBA00022822"/>
    </source>
</evidence>
<reference evidence="11 12" key="1">
    <citation type="journal article" date="2016" name="Front. Microbiol.">
        <title>Fuerstia marisgermanicae gen. nov., sp. nov., an Unusual Member of the Phylum Planctomycetes from the German Wadden Sea.</title>
        <authorList>
            <person name="Kohn T."/>
            <person name="Heuer A."/>
            <person name="Jogler M."/>
            <person name="Vollmers J."/>
            <person name="Boedeker C."/>
            <person name="Bunk B."/>
            <person name="Rast P."/>
            <person name="Borchert D."/>
            <person name="Glockner I."/>
            <person name="Freese H.M."/>
            <person name="Klenk H.P."/>
            <person name="Overmann J."/>
            <person name="Kaster A.K."/>
            <person name="Rohde M."/>
            <person name="Wiegand S."/>
            <person name="Jogler C."/>
        </authorList>
    </citation>
    <scope>NUCLEOTIDE SEQUENCE [LARGE SCALE GENOMIC DNA]</scope>
    <source>
        <strain evidence="11 12">NH11</strain>
    </source>
</reference>
<dbReference type="InterPro" id="IPR001240">
    <property type="entry name" value="PRAI_dom"/>
</dbReference>
<dbReference type="Proteomes" id="UP000187735">
    <property type="component" value="Chromosome"/>
</dbReference>
<dbReference type="STRING" id="1891926.Fuma_03410"/>
<dbReference type="OrthoDB" id="9786954at2"/>
<evidence type="ECO:0000256" key="7">
    <source>
        <dbReference type="ARBA" id="ARBA00023141"/>
    </source>
</evidence>
<feature type="domain" description="N-(5'phosphoribosyl) anthranilate isomerase (PRAI)" evidence="10">
    <location>
        <begin position="4"/>
        <end position="211"/>
    </location>
</feature>
<dbReference type="KEGG" id="fmr:Fuma_03410"/>
<dbReference type="PANTHER" id="PTHR42894">
    <property type="entry name" value="N-(5'-PHOSPHORIBOSYL)ANTHRANILATE ISOMERASE"/>
    <property type="match status" value="1"/>
</dbReference>
<dbReference type="AlphaFoldDB" id="A0A1P8WIB1"/>
<dbReference type="SUPFAM" id="SSF51366">
    <property type="entry name" value="Ribulose-phoshate binding barrel"/>
    <property type="match status" value="1"/>
</dbReference>
<evidence type="ECO:0000313" key="12">
    <source>
        <dbReference type="Proteomes" id="UP000187735"/>
    </source>
</evidence>
<dbReference type="InterPro" id="IPR044643">
    <property type="entry name" value="TrpF_fam"/>
</dbReference>
<evidence type="ECO:0000259" key="10">
    <source>
        <dbReference type="Pfam" id="PF00697"/>
    </source>
</evidence>
<organism evidence="11 12">
    <name type="scientific">Fuerstiella marisgermanici</name>
    <dbReference type="NCBI Taxonomy" id="1891926"/>
    <lineage>
        <taxon>Bacteria</taxon>
        <taxon>Pseudomonadati</taxon>
        <taxon>Planctomycetota</taxon>
        <taxon>Planctomycetia</taxon>
        <taxon>Planctomycetales</taxon>
        <taxon>Planctomycetaceae</taxon>
        <taxon>Fuerstiella</taxon>
    </lineage>
</organism>
<dbReference type="GO" id="GO:0000162">
    <property type="term" value="P:L-tryptophan biosynthetic process"/>
    <property type="evidence" value="ECO:0007669"/>
    <property type="project" value="UniProtKB-UniRule"/>
</dbReference>
<evidence type="ECO:0000313" key="11">
    <source>
        <dbReference type="EMBL" id="APZ93792.1"/>
    </source>
</evidence>
<dbReference type="GO" id="GO:0004640">
    <property type="term" value="F:phosphoribosylanthranilate isomerase activity"/>
    <property type="evidence" value="ECO:0007669"/>
    <property type="project" value="UniProtKB-UniRule"/>
</dbReference>
<dbReference type="CDD" id="cd00405">
    <property type="entry name" value="PRAI"/>
    <property type="match status" value="1"/>
</dbReference>
<dbReference type="EMBL" id="CP017641">
    <property type="protein sequence ID" value="APZ93792.1"/>
    <property type="molecule type" value="Genomic_DNA"/>
</dbReference>
<name>A0A1P8WIB1_9PLAN</name>
<keyword evidence="12" id="KW-1185">Reference proteome</keyword>
<comment type="pathway">
    <text evidence="2 9">Amino-acid biosynthesis; L-tryptophan biosynthesis; L-tryptophan from chorismate: step 3/5.</text>
</comment>
<comment type="catalytic activity">
    <reaction evidence="1 9">
        <text>N-(5-phospho-beta-D-ribosyl)anthranilate = 1-(2-carboxyphenylamino)-1-deoxy-D-ribulose 5-phosphate</text>
        <dbReference type="Rhea" id="RHEA:21540"/>
        <dbReference type="ChEBI" id="CHEBI:18277"/>
        <dbReference type="ChEBI" id="CHEBI:58613"/>
        <dbReference type="EC" id="5.3.1.24"/>
    </reaction>
</comment>
<protein>
    <recommendedName>
        <fullName evidence="4 9">N-(5'-phosphoribosyl)anthranilate isomerase</fullName>
        <shortName evidence="9">PRAI</shortName>
        <ecNumber evidence="3 9">5.3.1.24</ecNumber>
    </recommendedName>
</protein>
<dbReference type="UniPathway" id="UPA00035">
    <property type="reaction ID" value="UER00042"/>
</dbReference>
<evidence type="ECO:0000256" key="9">
    <source>
        <dbReference type="HAMAP-Rule" id="MF_00135"/>
    </source>
</evidence>
<dbReference type="Pfam" id="PF00697">
    <property type="entry name" value="PRAI"/>
    <property type="match status" value="1"/>
</dbReference>
<sequence>MWTKICGVTTLDDATSVVAAGADAIGLNCYAQSKRYVPVSTAIQIRNSVGDDVDIVLVFVNSTAGEVAEIVADVNPTAVQFHGDETVETLTEFHRLAPATKIIRAFRIGEEGTAEMSDAIAALQAADVPLAAILVDALVAGEYGGTGHRVATKLLNDRPSTWPPMILAGGLTPDVVGAAAKEVMPWGVDTASGVEMRPGVKNAEKVASFVAAVRAIGGPDRVRL</sequence>
<dbReference type="InterPro" id="IPR011060">
    <property type="entry name" value="RibuloseP-bd_barrel"/>
</dbReference>
<comment type="similarity">
    <text evidence="9">Belongs to the TrpF family.</text>
</comment>
<dbReference type="InterPro" id="IPR013785">
    <property type="entry name" value="Aldolase_TIM"/>
</dbReference>
<dbReference type="RefSeq" id="WP_077028365.1">
    <property type="nucleotide sequence ID" value="NZ_CP017641.1"/>
</dbReference>
<evidence type="ECO:0000256" key="3">
    <source>
        <dbReference type="ARBA" id="ARBA00012572"/>
    </source>
</evidence>
<dbReference type="HAMAP" id="MF_00135">
    <property type="entry name" value="PRAI"/>
    <property type="match status" value="1"/>
</dbReference>
<accession>A0A1P8WIB1</accession>
<keyword evidence="7 9" id="KW-0057">Aromatic amino acid biosynthesis</keyword>
<evidence type="ECO:0000256" key="5">
    <source>
        <dbReference type="ARBA" id="ARBA00022605"/>
    </source>
</evidence>
<evidence type="ECO:0000256" key="1">
    <source>
        <dbReference type="ARBA" id="ARBA00001164"/>
    </source>
</evidence>
<dbReference type="PANTHER" id="PTHR42894:SF1">
    <property type="entry name" value="N-(5'-PHOSPHORIBOSYL)ANTHRANILATE ISOMERASE"/>
    <property type="match status" value="1"/>
</dbReference>
<evidence type="ECO:0000256" key="2">
    <source>
        <dbReference type="ARBA" id="ARBA00004664"/>
    </source>
</evidence>
<keyword evidence="8 9" id="KW-0413">Isomerase</keyword>
<keyword evidence="6 9" id="KW-0822">Tryptophan biosynthesis</keyword>
<gene>
    <name evidence="9 11" type="primary">trpF</name>
    <name evidence="11" type="ORF">Fuma_03410</name>
</gene>
<proteinExistence type="inferred from homology"/>
<evidence type="ECO:0000256" key="8">
    <source>
        <dbReference type="ARBA" id="ARBA00023235"/>
    </source>
</evidence>
<evidence type="ECO:0000256" key="4">
    <source>
        <dbReference type="ARBA" id="ARBA00022272"/>
    </source>
</evidence>
<dbReference type="EC" id="5.3.1.24" evidence="3 9"/>
<keyword evidence="5 9" id="KW-0028">Amino-acid biosynthesis</keyword>